<dbReference type="EMBL" id="FUYA01000001">
    <property type="protein sequence ID" value="SKA62682.1"/>
    <property type="molecule type" value="Genomic_DNA"/>
</dbReference>
<dbReference type="CDD" id="cd00077">
    <property type="entry name" value="HDc"/>
    <property type="match status" value="1"/>
</dbReference>
<dbReference type="PROSITE" id="PS51832">
    <property type="entry name" value="HD_GYP"/>
    <property type="match status" value="1"/>
</dbReference>
<dbReference type="Gene3D" id="1.10.3210.10">
    <property type="entry name" value="Hypothetical protein af1432"/>
    <property type="match status" value="1"/>
</dbReference>
<dbReference type="SUPFAM" id="SSF109604">
    <property type="entry name" value="HD-domain/PDEase-like"/>
    <property type="match status" value="1"/>
</dbReference>
<organism evidence="3 4">
    <name type="scientific">Desulfobaculum bizertense DSM 18034</name>
    <dbReference type="NCBI Taxonomy" id="1121442"/>
    <lineage>
        <taxon>Bacteria</taxon>
        <taxon>Pseudomonadati</taxon>
        <taxon>Thermodesulfobacteriota</taxon>
        <taxon>Desulfovibrionia</taxon>
        <taxon>Desulfovibrionales</taxon>
        <taxon>Desulfovibrionaceae</taxon>
        <taxon>Desulfobaculum</taxon>
    </lineage>
</organism>
<feature type="region of interest" description="Disordered" evidence="1">
    <location>
        <begin position="1"/>
        <end position="29"/>
    </location>
</feature>
<dbReference type="STRING" id="1121442.SAMN02745702_00002"/>
<protein>
    <submittedName>
        <fullName evidence="3">HD domain-containing protein</fullName>
    </submittedName>
</protein>
<evidence type="ECO:0000313" key="3">
    <source>
        <dbReference type="EMBL" id="SKA62682.1"/>
    </source>
</evidence>
<dbReference type="Pfam" id="PF13487">
    <property type="entry name" value="HD_5"/>
    <property type="match status" value="1"/>
</dbReference>
<feature type="domain" description="HD-GYP" evidence="2">
    <location>
        <begin position="27"/>
        <end position="225"/>
    </location>
</feature>
<name>A0A1T4VCJ4_9BACT</name>
<gene>
    <name evidence="3" type="ORF">SAMN02745702_00002</name>
</gene>
<accession>A0A1T4VCJ4</accession>
<dbReference type="SMART" id="SM00471">
    <property type="entry name" value="HDc"/>
    <property type="match status" value="1"/>
</dbReference>
<dbReference type="InterPro" id="IPR037522">
    <property type="entry name" value="HD_GYP_dom"/>
</dbReference>
<dbReference type="PANTHER" id="PTHR43155">
    <property type="entry name" value="CYCLIC DI-GMP PHOSPHODIESTERASE PA4108-RELATED"/>
    <property type="match status" value="1"/>
</dbReference>
<evidence type="ECO:0000259" key="2">
    <source>
        <dbReference type="PROSITE" id="PS51832"/>
    </source>
</evidence>
<dbReference type="PANTHER" id="PTHR43155:SF2">
    <property type="entry name" value="CYCLIC DI-GMP PHOSPHODIESTERASE PA4108"/>
    <property type="match status" value="1"/>
</dbReference>
<dbReference type="InterPro" id="IPR003607">
    <property type="entry name" value="HD/PDEase_dom"/>
</dbReference>
<dbReference type="AlphaFoldDB" id="A0A1T4VCJ4"/>
<proteinExistence type="predicted"/>
<reference evidence="3 4" key="1">
    <citation type="submission" date="2017-02" db="EMBL/GenBank/DDBJ databases">
        <authorList>
            <person name="Peterson S.W."/>
        </authorList>
    </citation>
    <scope>NUCLEOTIDE SEQUENCE [LARGE SCALE GENOMIC DNA]</scope>
    <source>
        <strain evidence="3 4">DSM 18034</strain>
    </source>
</reference>
<evidence type="ECO:0000256" key="1">
    <source>
        <dbReference type="SAM" id="MobiDB-lite"/>
    </source>
</evidence>
<dbReference type="Proteomes" id="UP000189733">
    <property type="component" value="Unassembled WGS sequence"/>
</dbReference>
<sequence length="234" mass="25811">MNSVSLVAPHPAPTRGWKKHMPSPKPLSPVAHQLAESLGNAMDAKDHSTRFHSEDVAVVSQIIALELGFSTEAAETIHIAGHLHDIGKIGIPDAILNKQEPLTNEEWHLIRQHPVMGYNIVHPIAELAEIDGIAGIILHHHERYDGSGYPDGLRKDRIPFGARIIAVADSLSAMMQDRPYSPGKDFKTAVEEIKSLSGTLYDPDVVQAFLKSIPALIQQWHRLQATHSHNFSHC</sequence>
<evidence type="ECO:0000313" key="4">
    <source>
        <dbReference type="Proteomes" id="UP000189733"/>
    </source>
</evidence>
<keyword evidence="4" id="KW-1185">Reference proteome</keyword>